<dbReference type="Proteomes" id="UP000594688">
    <property type="component" value="Chromosome"/>
</dbReference>
<sequence>MLGFFKKLDNIKVGAPGAVFACETDGFKLRGAIIKSGVSGLEIGDVVESRAVDFRVAVGELVEQLEEKGKKPPKKAILSTPSVVGTLLELPVNPSNPRTEDQMQELIRWELEPLFGQQNDIWSVGALLMGRGYLSTEQREQVAKEQSLGQDQSGKRKSLPFGEVALQLELVTREQIDESLAIQEQLILVNDDLTCGWAPQVSEEEAHSGQEEIFPWYAVGIGKAMSTAWEKAFRINGLVLEWIYPQLGNVFAVTDQGAGKKGEQLLLEVRQEQMAVFRGHVGQMAAVRVSPVENGSPDPLDVFVMCQEQLRPDLRTLHLFSPLSNSKELAEQLAGHTGRKVEVVQVDGKTDSSGLGSLAGAASHYLGRVPVNTLARLNAQPPKQPVWKRKELYPYATAVLILFAVVAFDATIRFETWQNVKKEEELTAKFKEKLGIKKKVESDASKTQVLEEKIEEGRRAIEKLIEKNRLFEKILLERQESVPGILRGLASAISDEIILDGIFESKNSSGIRVTGWALTDTGAEIFLNQLGRKLDEWGMSVSGAEVSSSRGRLGLDGYGFSLWLVPQLIQEVPQG</sequence>
<evidence type="ECO:0000313" key="1">
    <source>
        <dbReference type="EMBL" id="QPJ62479.1"/>
    </source>
</evidence>
<dbReference type="AlphaFoldDB" id="A0A7T0G0K1"/>
<dbReference type="EMBL" id="CP048685">
    <property type="protein sequence ID" value="QPJ62479.1"/>
    <property type="molecule type" value="Genomic_DNA"/>
</dbReference>
<protein>
    <submittedName>
        <fullName evidence="1">Uncharacterized protein</fullName>
    </submittedName>
</protein>
<evidence type="ECO:0000313" key="2">
    <source>
        <dbReference type="Proteomes" id="UP000594688"/>
    </source>
</evidence>
<accession>A0A7T0G0K1</accession>
<dbReference type="KEGG" id="nli:G3M70_11600"/>
<name>A0A7T0G0K1_9BACT</name>
<proteinExistence type="predicted"/>
<organism evidence="1 2">
    <name type="scientific">Candidatus Nitronauta litoralis</name>
    <dbReference type="NCBI Taxonomy" id="2705533"/>
    <lineage>
        <taxon>Bacteria</taxon>
        <taxon>Pseudomonadati</taxon>
        <taxon>Nitrospinota/Tectimicrobiota group</taxon>
        <taxon>Nitrospinota</taxon>
        <taxon>Nitrospinia</taxon>
        <taxon>Nitrospinales</taxon>
        <taxon>Nitrospinaceae</taxon>
        <taxon>Candidatus Nitronauta</taxon>
    </lineage>
</organism>
<gene>
    <name evidence="1" type="ORF">G3M70_11600</name>
</gene>
<reference evidence="1 2" key="1">
    <citation type="submission" date="2020-02" db="EMBL/GenBank/DDBJ databases">
        <title>Genomic and physiological characterization of two novel Nitrospinaceae genera.</title>
        <authorList>
            <person name="Mueller A.J."/>
            <person name="Jung M.-Y."/>
            <person name="Strachan C.R."/>
            <person name="Herbold C.W."/>
            <person name="Kirkegaard R.H."/>
            <person name="Daims H."/>
        </authorList>
    </citation>
    <scope>NUCLEOTIDE SEQUENCE [LARGE SCALE GENOMIC DNA]</scope>
    <source>
        <strain evidence="1">EB</strain>
    </source>
</reference>